<comment type="caution">
    <text evidence="2">The sequence shown here is derived from an EMBL/GenBank/DDBJ whole genome shotgun (WGS) entry which is preliminary data.</text>
</comment>
<dbReference type="EMBL" id="SMFY01000002">
    <property type="protein sequence ID" value="TCK28181.1"/>
    <property type="molecule type" value="Genomic_DNA"/>
</dbReference>
<evidence type="ECO:0000256" key="1">
    <source>
        <dbReference type="SAM" id="MobiDB-lite"/>
    </source>
</evidence>
<keyword evidence="3" id="KW-1185">Reference proteome</keyword>
<accession>A0A4R1I2L0</accession>
<protein>
    <recommendedName>
        <fullName evidence="4">Tip attachment protein J domain-containing protein</fullName>
    </recommendedName>
</protein>
<gene>
    <name evidence="2" type="ORF">EV667_2179</name>
</gene>
<name>A0A4R1I2L0_ANCAQ</name>
<evidence type="ECO:0000313" key="3">
    <source>
        <dbReference type="Proteomes" id="UP000295030"/>
    </source>
</evidence>
<evidence type="ECO:0008006" key="4">
    <source>
        <dbReference type="Google" id="ProtNLM"/>
    </source>
</evidence>
<dbReference type="AlphaFoldDB" id="A0A4R1I2L0"/>
<sequence length="482" mass="52279">MARTAKLYDPRTEATAFSENPALEIRDYLTRPRGFNIPTGMIDDESFSAFADICDEDVLLSGGGEEPRYRCAMTYDLSAEPREVLRLLLASCDAEVYPTAEGKVAIRGGVWEAPTVTLGPEHILSYHYEQGNDRLAAFNRLKLTFCNREADYQPFEIDPWEDLASQAQVGVLSNDLTLEQVPSWTQARRLGKIFSARQNPRHKLTLRTNLGGLLALGERCVHIVLPELDLDDDFYVESFNLSGDLASCDLVLSSLPEETYAWSPSTEEGTAPVAPGSTPDADVPPLPTGLEITLERIQPSAGVWQTRIRASVDAVADTPWTTIGRLRPEGESTWTAMSSDGEWRVISGVVEDGRTYEVQVAHAGFSGGDSGNIGPYTDVEEVEITADNTPAGDVTSFTVTPGGTGATITWVNPSSLNYYATEVGRALTGDPVAWVRTVYGAAGGGQIIGDDPGAGTYDWWVRTVNRSGVRSTPLGPFTETVA</sequence>
<dbReference type="Proteomes" id="UP000295030">
    <property type="component" value="Unassembled WGS sequence"/>
</dbReference>
<reference evidence="2 3" key="1">
    <citation type="submission" date="2019-03" db="EMBL/GenBank/DDBJ databases">
        <title>Genomic Encyclopedia of Type Strains, Phase IV (KMG-IV): sequencing the most valuable type-strain genomes for metagenomic binning, comparative biology and taxonomic classification.</title>
        <authorList>
            <person name="Goeker M."/>
        </authorList>
    </citation>
    <scope>NUCLEOTIDE SEQUENCE [LARGE SCALE GENOMIC DNA]</scope>
    <source>
        <strain evidence="2 3">DSM 101</strain>
    </source>
</reference>
<organism evidence="2 3">
    <name type="scientific">Ancylobacter aquaticus</name>
    <dbReference type="NCBI Taxonomy" id="100"/>
    <lineage>
        <taxon>Bacteria</taxon>
        <taxon>Pseudomonadati</taxon>
        <taxon>Pseudomonadota</taxon>
        <taxon>Alphaproteobacteria</taxon>
        <taxon>Hyphomicrobiales</taxon>
        <taxon>Xanthobacteraceae</taxon>
        <taxon>Ancylobacter</taxon>
    </lineage>
</organism>
<feature type="region of interest" description="Disordered" evidence="1">
    <location>
        <begin position="261"/>
        <end position="282"/>
    </location>
</feature>
<evidence type="ECO:0000313" key="2">
    <source>
        <dbReference type="EMBL" id="TCK28181.1"/>
    </source>
</evidence>
<proteinExistence type="predicted"/>